<comment type="caution">
    <text evidence="1">The sequence shown here is derived from an EMBL/GenBank/DDBJ whole genome shotgun (WGS) entry which is preliminary data.</text>
</comment>
<evidence type="ECO:0000313" key="2">
    <source>
        <dbReference type="Proteomes" id="UP000289738"/>
    </source>
</evidence>
<proteinExistence type="predicted"/>
<name>A0A444XJC8_ARAHY</name>
<dbReference type="Proteomes" id="UP000289738">
    <property type="component" value="Chromosome B09"/>
</dbReference>
<organism evidence="1 2">
    <name type="scientific">Arachis hypogaea</name>
    <name type="common">Peanut</name>
    <dbReference type="NCBI Taxonomy" id="3818"/>
    <lineage>
        <taxon>Eukaryota</taxon>
        <taxon>Viridiplantae</taxon>
        <taxon>Streptophyta</taxon>
        <taxon>Embryophyta</taxon>
        <taxon>Tracheophyta</taxon>
        <taxon>Spermatophyta</taxon>
        <taxon>Magnoliopsida</taxon>
        <taxon>eudicotyledons</taxon>
        <taxon>Gunneridae</taxon>
        <taxon>Pentapetalae</taxon>
        <taxon>rosids</taxon>
        <taxon>fabids</taxon>
        <taxon>Fabales</taxon>
        <taxon>Fabaceae</taxon>
        <taxon>Papilionoideae</taxon>
        <taxon>50 kb inversion clade</taxon>
        <taxon>dalbergioids sensu lato</taxon>
        <taxon>Dalbergieae</taxon>
        <taxon>Pterocarpus clade</taxon>
        <taxon>Arachis</taxon>
    </lineage>
</organism>
<gene>
    <name evidence="1" type="ORF">Ahy_B09g096248</name>
</gene>
<dbReference type="EMBL" id="SDMP01000019">
    <property type="protein sequence ID" value="RYQ89781.1"/>
    <property type="molecule type" value="Genomic_DNA"/>
</dbReference>
<accession>A0A444XJC8</accession>
<keyword evidence="2" id="KW-1185">Reference proteome</keyword>
<protein>
    <submittedName>
        <fullName evidence="1">Uncharacterized protein</fullName>
    </submittedName>
</protein>
<reference evidence="1 2" key="1">
    <citation type="submission" date="2019-01" db="EMBL/GenBank/DDBJ databases">
        <title>Sequencing of cultivated peanut Arachis hypogaea provides insights into genome evolution and oil improvement.</title>
        <authorList>
            <person name="Chen X."/>
        </authorList>
    </citation>
    <scope>NUCLEOTIDE SEQUENCE [LARGE SCALE GENOMIC DNA]</scope>
    <source>
        <strain evidence="2">cv. Fuhuasheng</strain>
        <tissue evidence="1">Leaves</tissue>
    </source>
</reference>
<evidence type="ECO:0000313" key="1">
    <source>
        <dbReference type="EMBL" id="RYQ89781.1"/>
    </source>
</evidence>
<sequence length="13" mass="1649">MQLMQKKTMILKR</sequence>